<dbReference type="Gene3D" id="1.20.1260.10">
    <property type="match status" value="1"/>
</dbReference>
<dbReference type="InterPro" id="IPR012347">
    <property type="entry name" value="Ferritin-like"/>
</dbReference>
<dbReference type="InterPro" id="IPR005183">
    <property type="entry name" value="DUF305_CopM-like"/>
</dbReference>
<organism evidence="3 4">
    <name type="scientific">Marinicauda pacifica</name>
    <dbReference type="NCBI Taxonomy" id="1133559"/>
    <lineage>
        <taxon>Bacteria</taxon>
        <taxon>Pseudomonadati</taxon>
        <taxon>Pseudomonadota</taxon>
        <taxon>Alphaproteobacteria</taxon>
        <taxon>Maricaulales</taxon>
        <taxon>Maricaulaceae</taxon>
        <taxon>Marinicauda</taxon>
    </lineage>
</organism>
<comment type="caution">
    <text evidence="3">The sequence shown here is derived from an EMBL/GenBank/DDBJ whole genome shotgun (WGS) entry which is preliminary data.</text>
</comment>
<feature type="transmembrane region" description="Helical" evidence="1">
    <location>
        <begin position="6"/>
        <end position="26"/>
    </location>
</feature>
<evidence type="ECO:0000259" key="2">
    <source>
        <dbReference type="Pfam" id="PF03713"/>
    </source>
</evidence>
<dbReference type="Proteomes" id="UP000305451">
    <property type="component" value="Unassembled WGS sequence"/>
</dbReference>
<dbReference type="AlphaFoldDB" id="A0A4V3RZ16"/>
<reference evidence="3 4" key="1">
    <citation type="journal article" date="2013" name="Int. J. Syst. Evol. Microbiol.">
        <title>Marinicauda pacifica gen. nov., sp. nov., a prosthecate alphaproteobacterium of the family Hyphomonadaceae isolated from deep seawater.</title>
        <authorList>
            <person name="Zhang X.Y."/>
            <person name="Li G.W."/>
            <person name="Wang C.S."/>
            <person name="Zhang Y.J."/>
            <person name="Xu X.W."/>
            <person name="Li H."/>
            <person name="Liu A."/>
            <person name="Liu C."/>
            <person name="Xie B.B."/>
            <person name="Qin Q.L."/>
            <person name="Xu Z."/>
            <person name="Chen X.L."/>
            <person name="Zhou B.C."/>
            <person name="Zhang Y.Z."/>
        </authorList>
    </citation>
    <scope>NUCLEOTIDE SEQUENCE [LARGE SCALE GENOMIC DNA]</scope>
    <source>
        <strain evidence="3 4">P-1 km-3</strain>
    </source>
</reference>
<feature type="transmembrane region" description="Helical" evidence="1">
    <location>
        <begin position="65"/>
        <end position="84"/>
    </location>
</feature>
<feature type="domain" description="DUF305" evidence="2">
    <location>
        <begin position="93"/>
        <end position="164"/>
    </location>
</feature>
<dbReference type="RefSeq" id="WP_135945443.1">
    <property type="nucleotide sequence ID" value="NZ_BMEI01000003.1"/>
</dbReference>
<dbReference type="EMBL" id="SRXV01000003">
    <property type="protein sequence ID" value="TGY92309.1"/>
    <property type="molecule type" value="Genomic_DNA"/>
</dbReference>
<dbReference type="Pfam" id="PF03713">
    <property type="entry name" value="DUF305"/>
    <property type="match status" value="1"/>
</dbReference>
<sequence length="284" mass="30590">MSYWRFAAMIATSTVTMFVLMYLNTFALGHVDFSETRVYMAIVMGAAMAAIMLGFMWSMYKKTSLNLVIFAGSAVVFALALFLVRSQVTVGQVSYMRAMIPHHSIAIMTSSRAAIADPRVRELADGIIAAQEREIAEMYYLIDDLEGERAGSTQAPPEEAAPMGSWAEALERPMLHKTDPEGLSERDIAAALPGEAGCRFFYTATGEPVLVTRPGTPARGIIKLRGMIVPLSAQAGGDLADGAVMNADGVQVTVTPVGGQSATLMLELEQGRTIGYRGIYRCTG</sequence>
<proteinExistence type="predicted"/>
<evidence type="ECO:0000313" key="3">
    <source>
        <dbReference type="EMBL" id="TGY92309.1"/>
    </source>
</evidence>
<keyword evidence="1" id="KW-0472">Membrane</keyword>
<dbReference type="OrthoDB" id="517560at2"/>
<protein>
    <submittedName>
        <fullName evidence="3">DUF305 domain-containing protein</fullName>
    </submittedName>
</protein>
<name>A0A4V3RZ16_9PROT</name>
<keyword evidence="1" id="KW-0812">Transmembrane</keyword>
<keyword evidence="4" id="KW-1185">Reference proteome</keyword>
<gene>
    <name evidence="3" type="ORF">E5162_11720</name>
</gene>
<feature type="transmembrane region" description="Helical" evidence="1">
    <location>
        <begin position="38"/>
        <end position="59"/>
    </location>
</feature>
<evidence type="ECO:0000256" key="1">
    <source>
        <dbReference type="SAM" id="Phobius"/>
    </source>
</evidence>
<evidence type="ECO:0000313" key="4">
    <source>
        <dbReference type="Proteomes" id="UP000305451"/>
    </source>
</evidence>
<keyword evidence="1" id="KW-1133">Transmembrane helix</keyword>
<accession>A0A4V3RZ16</accession>